<reference evidence="1" key="1">
    <citation type="journal article" date="2014" name="Genome Announc.">
        <title>De novo whole-genome sequence and genome annotation of Lichtheimia ramosa.</title>
        <authorList>
            <person name="Linde J."/>
            <person name="Schwartze V."/>
            <person name="Binder U."/>
            <person name="Lass-Florl C."/>
            <person name="Voigt K."/>
            <person name="Horn F."/>
        </authorList>
    </citation>
    <scope>NUCLEOTIDE SEQUENCE</scope>
    <source>
        <strain evidence="1">JMRC FSU:6197</strain>
    </source>
</reference>
<name>A0A077WGE8_9FUNG</name>
<dbReference type="SUPFAM" id="SSF52047">
    <property type="entry name" value="RNI-like"/>
    <property type="match status" value="1"/>
</dbReference>
<dbReference type="AlphaFoldDB" id="A0A077WGE8"/>
<dbReference type="SUPFAM" id="SSF48452">
    <property type="entry name" value="TPR-like"/>
    <property type="match status" value="1"/>
</dbReference>
<sequence length="336" mass="37882">MDTSILSIPTITSYHQQGDKAISTATDEIDQLACQLMEKLDGRATALANGVQFELALRDAAFLRTLAPRSSLGYLTAGYIYRQQGYQQEAVAMYDQGLVNVPASDVCYTKLQLEQADAANAASKRIDFITQLSLDLVTSVLLPLVFDNASLQPDTPCPYLYVSRAWQHVILESNNLDFYIDRKRCTLPDHDDQLARFSAHVKSLTIDECASFEDEDEDCRYTLPPIMEYYQFQRITHLKIGYNVGEKQEVMFIVESLGDALTHLDLGNWDVLVMDVSLGFVLDHCPNLTSLVLANSEIHPLLDQYCNLTHINLHWLRHCPVQTLSLGISLHIFHHS</sequence>
<dbReference type="OrthoDB" id="2271131at2759"/>
<dbReference type="EMBL" id="LK023320">
    <property type="protein sequence ID" value="CDS06465.1"/>
    <property type="molecule type" value="Genomic_DNA"/>
</dbReference>
<dbReference type="Gene3D" id="3.80.10.10">
    <property type="entry name" value="Ribonuclease Inhibitor"/>
    <property type="match status" value="1"/>
</dbReference>
<accession>A0A077WGE8</accession>
<evidence type="ECO:0008006" key="2">
    <source>
        <dbReference type="Google" id="ProtNLM"/>
    </source>
</evidence>
<dbReference type="InterPro" id="IPR011990">
    <property type="entry name" value="TPR-like_helical_dom_sf"/>
</dbReference>
<protein>
    <recommendedName>
        <fullName evidence="2">F-box domain-containing protein</fullName>
    </recommendedName>
</protein>
<gene>
    <name evidence="1" type="ORF">LRAMOSA08993</name>
</gene>
<evidence type="ECO:0000313" key="1">
    <source>
        <dbReference type="EMBL" id="CDS06465.1"/>
    </source>
</evidence>
<proteinExistence type="predicted"/>
<dbReference type="InterPro" id="IPR032675">
    <property type="entry name" value="LRR_dom_sf"/>
</dbReference>
<organism evidence="1">
    <name type="scientific">Lichtheimia ramosa</name>
    <dbReference type="NCBI Taxonomy" id="688394"/>
    <lineage>
        <taxon>Eukaryota</taxon>
        <taxon>Fungi</taxon>
        <taxon>Fungi incertae sedis</taxon>
        <taxon>Mucoromycota</taxon>
        <taxon>Mucoromycotina</taxon>
        <taxon>Mucoromycetes</taxon>
        <taxon>Mucorales</taxon>
        <taxon>Lichtheimiaceae</taxon>
        <taxon>Lichtheimia</taxon>
    </lineage>
</organism>